<evidence type="ECO:0000256" key="1">
    <source>
        <dbReference type="SAM" id="MobiDB-lite"/>
    </source>
</evidence>
<sequence length="84" mass="9231">MAACVNQRATMGALGGDVRPVDIWHVEVTHDDQALSEQTPPDHERYPTAMPIPSYSENVEGSEIGEQVSLKVFTVLSLEESSYI</sequence>
<feature type="region of interest" description="Disordered" evidence="1">
    <location>
        <begin position="32"/>
        <end position="57"/>
    </location>
</feature>
<evidence type="ECO:0000313" key="2">
    <source>
        <dbReference type="EMBL" id="GAU90194.1"/>
    </source>
</evidence>
<dbReference type="EMBL" id="BDGG01000001">
    <property type="protein sequence ID" value="GAU90194.1"/>
    <property type="molecule type" value="Genomic_DNA"/>
</dbReference>
<dbReference type="AlphaFoldDB" id="A0A1D1UKH6"/>
<reference evidence="2 3" key="1">
    <citation type="journal article" date="2016" name="Nat. Commun.">
        <title>Extremotolerant tardigrade genome and improved radiotolerance of human cultured cells by tardigrade-unique protein.</title>
        <authorList>
            <person name="Hashimoto T."/>
            <person name="Horikawa D.D."/>
            <person name="Saito Y."/>
            <person name="Kuwahara H."/>
            <person name="Kozuka-Hata H."/>
            <person name="Shin-I T."/>
            <person name="Minakuchi Y."/>
            <person name="Ohishi K."/>
            <person name="Motoyama A."/>
            <person name="Aizu T."/>
            <person name="Enomoto A."/>
            <person name="Kondo K."/>
            <person name="Tanaka S."/>
            <person name="Hara Y."/>
            <person name="Koshikawa S."/>
            <person name="Sagara H."/>
            <person name="Miura T."/>
            <person name="Yokobori S."/>
            <person name="Miyagawa K."/>
            <person name="Suzuki Y."/>
            <person name="Kubo T."/>
            <person name="Oyama M."/>
            <person name="Kohara Y."/>
            <person name="Fujiyama A."/>
            <person name="Arakawa K."/>
            <person name="Katayama T."/>
            <person name="Toyoda A."/>
            <person name="Kunieda T."/>
        </authorList>
    </citation>
    <scope>NUCLEOTIDE SEQUENCE [LARGE SCALE GENOMIC DNA]</scope>
    <source>
        <strain evidence="2 3">YOKOZUNA-1</strain>
    </source>
</reference>
<protein>
    <submittedName>
        <fullName evidence="2">Uncharacterized protein</fullName>
    </submittedName>
</protein>
<keyword evidence="3" id="KW-1185">Reference proteome</keyword>
<gene>
    <name evidence="2" type="primary">RvY_02646-1</name>
    <name evidence="2" type="synonym">RvY_02646.1</name>
    <name evidence="2" type="ORF">RvY_02646</name>
</gene>
<accession>A0A1D1UKH6</accession>
<name>A0A1D1UKH6_RAMVA</name>
<proteinExistence type="predicted"/>
<comment type="caution">
    <text evidence="2">The sequence shown here is derived from an EMBL/GenBank/DDBJ whole genome shotgun (WGS) entry which is preliminary data.</text>
</comment>
<evidence type="ECO:0000313" key="3">
    <source>
        <dbReference type="Proteomes" id="UP000186922"/>
    </source>
</evidence>
<dbReference type="Proteomes" id="UP000186922">
    <property type="component" value="Unassembled WGS sequence"/>
</dbReference>
<organism evidence="2 3">
    <name type="scientific">Ramazzottius varieornatus</name>
    <name type="common">Water bear</name>
    <name type="synonym">Tardigrade</name>
    <dbReference type="NCBI Taxonomy" id="947166"/>
    <lineage>
        <taxon>Eukaryota</taxon>
        <taxon>Metazoa</taxon>
        <taxon>Ecdysozoa</taxon>
        <taxon>Tardigrada</taxon>
        <taxon>Eutardigrada</taxon>
        <taxon>Parachela</taxon>
        <taxon>Hypsibioidea</taxon>
        <taxon>Ramazzottiidae</taxon>
        <taxon>Ramazzottius</taxon>
    </lineage>
</organism>